<accession>A0ABX8ZHB7</accession>
<organism evidence="6 7">
    <name type="scientific">Qipengyuania psychrotolerans</name>
    <dbReference type="NCBI Taxonomy" id="2867238"/>
    <lineage>
        <taxon>Bacteria</taxon>
        <taxon>Pseudomonadati</taxon>
        <taxon>Pseudomonadota</taxon>
        <taxon>Alphaproteobacteria</taxon>
        <taxon>Sphingomonadales</taxon>
        <taxon>Erythrobacteraceae</taxon>
        <taxon>Qipengyuania</taxon>
    </lineage>
</organism>
<dbReference type="Proteomes" id="UP000824280">
    <property type="component" value="Chromosome"/>
</dbReference>
<dbReference type="PROSITE" id="PS52015">
    <property type="entry name" value="TONB_CTD"/>
    <property type="match status" value="1"/>
</dbReference>
<evidence type="ECO:0000256" key="3">
    <source>
        <dbReference type="ARBA" id="ARBA00022989"/>
    </source>
</evidence>
<evidence type="ECO:0000256" key="1">
    <source>
        <dbReference type="ARBA" id="ARBA00004167"/>
    </source>
</evidence>
<keyword evidence="7" id="KW-1185">Reference proteome</keyword>
<gene>
    <name evidence="6" type="ORF">K3166_13200</name>
</gene>
<keyword evidence="3" id="KW-1133">Transmembrane helix</keyword>
<evidence type="ECO:0000256" key="4">
    <source>
        <dbReference type="ARBA" id="ARBA00023136"/>
    </source>
</evidence>
<protein>
    <submittedName>
        <fullName evidence="6">Energy transducer TonB</fullName>
    </submittedName>
</protein>
<sequence>MRIVTPIVAAVVFSAQPGILSAKETTVLEPTSNWNLDYGEETCRLGRSFGEGENKVILLLSKYSPDTGMEMMATGKLLKANSSRKFTYSFHEGDEIDVERPLFGELEGDETIWQFSGGLIPSDVLEELSDADASPQEYKAAEAKAAAEARRLTLNIGRSTSVALNTGKLSAAIVAMNTCTHDLVRSWGYDPEALAKIATGPEPVGRITSWFNASDYPAEALRKNLSGAVRFRLGIDEKGQIENCTIQSSYSDPSFPEKVCSEFQRKGKFEPARDAEGTPLASYWTNTVVFVTR</sequence>
<comment type="subcellular location">
    <subcellularLocation>
        <location evidence="1">Membrane</location>
        <topology evidence="1">Single-pass membrane protein</topology>
    </subcellularLocation>
</comment>
<name>A0ABX8ZHB7_9SPHN</name>
<keyword evidence="4" id="KW-0472">Membrane</keyword>
<dbReference type="InterPro" id="IPR037682">
    <property type="entry name" value="TonB_C"/>
</dbReference>
<evidence type="ECO:0000259" key="5">
    <source>
        <dbReference type="PROSITE" id="PS52015"/>
    </source>
</evidence>
<dbReference type="EMBL" id="CP081297">
    <property type="protein sequence ID" value="QZD87103.1"/>
    <property type="molecule type" value="Genomic_DNA"/>
</dbReference>
<evidence type="ECO:0000256" key="2">
    <source>
        <dbReference type="ARBA" id="ARBA00022692"/>
    </source>
</evidence>
<reference evidence="6 7" key="1">
    <citation type="submission" date="2021-08" db="EMBL/GenBank/DDBJ databases">
        <title>Comparative Genomics Analysis of the Genus Qipengyuania Reveals Extensive Genetic Diversity and Metabolic Versatility, Including the Description of Fifteen Novel Species.</title>
        <authorList>
            <person name="Liu Y."/>
        </authorList>
    </citation>
    <scope>NUCLEOTIDE SEQUENCE [LARGE SCALE GENOMIC DNA]</scope>
    <source>
        <strain evidence="6 7">1XM2-8</strain>
    </source>
</reference>
<dbReference type="InterPro" id="IPR006260">
    <property type="entry name" value="TonB/TolA_C"/>
</dbReference>
<dbReference type="Gene3D" id="3.30.1150.10">
    <property type="match status" value="1"/>
</dbReference>
<dbReference type="Pfam" id="PF03544">
    <property type="entry name" value="TonB_C"/>
    <property type="match status" value="1"/>
</dbReference>
<proteinExistence type="predicted"/>
<dbReference type="NCBIfam" id="TIGR01352">
    <property type="entry name" value="tonB_Cterm"/>
    <property type="match status" value="1"/>
</dbReference>
<evidence type="ECO:0000313" key="6">
    <source>
        <dbReference type="EMBL" id="QZD87103.1"/>
    </source>
</evidence>
<evidence type="ECO:0000313" key="7">
    <source>
        <dbReference type="Proteomes" id="UP000824280"/>
    </source>
</evidence>
<dbReference type="RefSeq" id="WP_221422644.1">
    <property type="nucleotide sequence ID" value="NZ_CP081297.1"/>
</dbReference>
<dbReference type="SUPFAM" id="SSF74653">
    <property type="entry name" value="TolA/TonB C-terminal domain"/>
    <property type="match status" value="1"/>
</dbReference>
<feature type="domain" description="TonB C-terminal" evidence="5">
    <location>
        <begin position="201"/>
        <end position="293"/>
    </location>
</feature>
<keyword evidence="2" id="KW-0812">Transmembrane</keyword>